<accession>A0A034WDI5</accession>
<dbReference type="CDD" id="cd09071">
    <property type="entry name" value="FAR_C"/>
    <property type="match status" value="1"/>
</dbReference>
<evidence type="ECO:0000256" key="4">
    <source>
        <dbReference type="ARBA" id="ARBA00022692"/>
    </source>
</evidence>
<feature type="domain" description="Thioester reductase (TE)" evidence="13">
    <location>
        <begin position="16"/>
        <end position="286"/>
    </location>
</feature>
<dbReference type="AlphaFoldDB" id="A0A034WDI5"/>
<keyword evidence="9 11" id="KW-0472">Membrane</keyword>
<dbReference type="Pfam" id="PF07993">
    <property type="entry name" value="NAD_binding_4"/>
    <property type="match status" value="1"/>
</dbReference>
<dbReference type="EMBL" id="GAKP01006223">
    <property type="protein sequence ID" value="JAC52729.1"/>
    <property type="molecule type" value="Transcribed_RNA"/>
</dbReference>
<protein>
    <recommendedName>
        <fullName evidence="11">Fatty acyl-CoA reductase</fullName>
        <ecNumber evidence="11">1.2.1.84</ecNumber>
    </recommendedName>
</protein>
<dbReference type="SUPFAM" id="SSF51735">
    <property type="entry name" value="NAD(P)-binding Rossmann-fold domains"/>
    <property type="match status" value="1"/>
</dbReference>
<evidence type="ECO:0000256" key="7">
    <source>
        <dbReference type="ARBA" id="ARBA00023002"/>
    </source>
</evidence>
<name>A0A034WDI5_BACDO</name>
<evidence type="ECO:0000259" key="13">
    <source>
        <dbReference type="Pfam" id="PF07993"/>
    </source>
</evidence>
<dbReference type="PANTHER" id="PTHR11011:SF60">
    <property type="entry name" value="FATTY ACYL-COA REDUCTASE-RELATED"/>
    <property type="match status" value="1"/>
</dbReference>
<comment type="catalytic activity">
    <reaction evidence="10 11">
        <text>a long-chain fatty acyl-CoA + 2 NADPH + 2 H(+) = a long-chain primary fatty alcohol + 2 NADP(+) + CoA</text>
        <dbReference type="Rhea" id="RHEA:52716"/>
        <dbReference type="ChEBI" id="CHEBI:15378"/>
        <dbReference type="ChEBI" id="CHEBI:57287"/>
        <dbReference type="ChEBI" id="CHEBI:57783"/>
        <dbReference type="ChEBI" id="CHEBI:58349"/>
        <dbReference type="ChEBI" id="CHEBI:77396"/>
        <dbReference type="ChEBI" id="CHEBI:83139"/>
        <dbReference type="EC" id="1.2.1.84"/>
    </reaction>
</comment>
<gene>
    <name evidence="14" type="primary">FACR1</name>
</gene>
<feature type="transmembrane region" description="Helical" evidence="11">
    <location>
        <begin position="12"/>
        <end position="32"/>
    </location>
</feature>
<dbReference type="GO" id="GO:0005777">
    <property type="term" value="C:peroxisome"/>
    <property type="evidence" value="ECO:0007669"/>
    <property type="project" value="TreeGrafter"/>
</dbReference>
<keyword evidence="6 11" id="KW-1133">Transmembrane helix</keyword>
<dbReference type="Gene3D" id="3.40.50.720">
    <property type="entry name" value="NAD(P)-binding Rossmann-like Domain"/>
    <property type="match status" value="1"/>
</dbReference>
<dbReference type="FunFam" id="3.40.50.720:FF:000143">
    <property type="entry name" value="Fatty acyl-CoA reductase"/>
    <property type="match status" value="1"/>
</dbReference>
<dbReference type="CDD" id="cd05236">
    <property type="entry name" value="FAR-N_SDR_e"/>
    <property type="match status" value="1"/>
</dbReference>
<keyword evidence="3 11" id="KW-0444">Lipid biosynthesis</keyword>
<comment type="subcellular location">
    <subcellularLocation>
        <location evidence="1">Membrane</location>
        <topology evidence="1">Multi-pass membrane protein</topology>
    </subcellularLocation>
</comment>
<keyword evidence="4 11" id="KW-0812">Transmembrane</keyword>
<dbReference type="InterPro" id="IPR036291">
    <property type="entry name" value="NAD(P)-bd_dom_sf"/>
</dbReference>
<dbReference type="GO" id="GO:0016020">
    <property type="term" value="C:membrane"/>
    <property type="evidence" value="ECO:0007669"/>
    <property type="project" value="UniProtKB-SubCell"/>
</dbReference>
<dbReference type="GO" id="GO:0102965">
    <property type="term" value="F:alcohol-forming long-chain fatty acyl-CoA reductase activity"/>
    <property type="evidence" value="ECO:0007669"/>
    <property type="project" value="UniProtKB-EC"/>
</dbReference>
<comment type="similarity">
    <text evidence="2 11">Belongs to the fatty acyl-CoA reductase family.</text>
</comment>
<keyword evidence="7 11" id="KW-0560">Oxidoreductase</keyword>
<evidence type="ECO:0000259" key="12">
    <source>
        <dbReference type="Pfam" id="PF03015"/>
    </source>
</evidence>
<dbReference type="EC" id="1.2.1.84" evidence="11"/>
<evidence type="ECO:0000256" key="9">
    <source>
        <dbReference type="ARBA" id="ARBA00023136"/>
    </source>
</evidence>
<feature type="transmembrane region" description="Helical" evidence="11">
    <location>
        <begin position="329"/>
        <end position="348"/>
    </location>
</feature>
<dbReference type="InterPro" id="IPR033640">
    <property type="entry name" value="FAR_C"/>
</dbReference>
<evidence type="ECO:0000256" key="3">
    <source>
        <dbReference type="ARBA" id="ARBA00022516"/>
    </source>
</evidence>
<dbReference type="InterPro" id="IPR013120">
    <property type="entry name" value="FAR_NAD-bd"/>
</dbReference>
<evidence type="ECO:0000256" key="6">
    <source>
        <dbReference type="ARBA" id="ARBA00022989"/>
    </source>
</evidence>
<evidence type="ECO:0000256" key="10">
    <source>
        <dbReference type="ARBA" id="ARBA00052530"/>
    </source>
</evidence>
<dbReference type="GO" id="GO:0080019">
    <property type="term" value="F:alcohol-forming very long-chain fatty acyl-CoA reductase activity"/>
    <property type="evidence" value="ECO:0007669"/>
    <property type="project" value="InterPro"/>
</dbReference>
<feature type="transmembrane region" description="Helical" evidence="11">
    <location>
        <begin position="472"/>
        <end position="492"/>
    </location>
</feature>
<reference evidence="14" key="1">
    <citation type="journal article" date="2014" name="BMC Genomics">
        <title>Characterizing the developmental transcriptome of the oriental fruit fly, Bactrocera dorsalis (Diptera: Tephritidae) through comparative genomic analysis with Drosophila melanogaster utilizing modENCODE datasets.</title>
        <authorList>
            <person name="Geib S.M."/>
            <person name="Calla B."/>
            <person name="Hall B."/>
            <person name="Hou S."/>
            <person name="Manoukis N.C."/>
        </authorList>
    </citation>
    <scope>NUCLEOTIDE SEQUENCE</scope>
    <source>
        <strain evidence="14">Punador</strain>
    </source>
</reference>
<dbReference type="InterPro" id="IPR026055">
    <property type="entry name" value="FAR"/>
</dbReference>
<keyword evidence="8 11" id="KW-0443">Lipid metabolism</keyword>
<dbReference type="Pfam" id="PF03015">
    <property type="entry name" value="Sterile"/>
    <property type="match status" value="1"/>
</dbReference>
<evidence type="ECO:0000256" key="5">
    <source>
        <dbReference type="ARBA" id="ARBA00022857"/>
    </source>
</evidence>
<keyword evidence="5 11" id="KW-0521">NADP</keyword>
<dbReference type="OrthoDB" id="429813at2759"/>
<feature type="transmembrane region" description="Helical" evidence="11">
    <location>
        <begin position="354"/>
        <end position="377"/>
    </location>
</feature>
<evidence type="ECO:0000256" key="11">
    <source>
        <dbReference type="RuleBase" id="RU363097"/>
    </source>
</evidence>
<evidence type="ECO:0000256" key="1">
    <source>
        <dbReference type="ARBA" id="ARBA00004141"/>
    </source>
</evidence>
<feature type="domain" description="Fatty acyl-CoA reductase C-terminal" evidence="12">
    <location>
        <begin position="363"/>
        <end position="455"/>
    </location>
</feature>
<sequence>MSSDIQDYYRNKTVFVTGGTGFMGIVLIEKFLRATEVKRIYMMVRPKAGKSIEERLTNFCQNVVFEKLRNTGVTLTDRVRVILGDCQAPKLGISDEDRKALIAEVNVVVHLAATVRFDEPLQKALNINVRGTLELLELAKEMRNLEAFVHVSSAFANCVVHSIDEKYYVNKLGIGAVKMCELADSLSTETTNKLATVLCAEYKNTYTFTKSLAEEAVLTVGRALPISIFRPAIVVPTYKEPVTGWAGNLYGPSAALYAVARGVLRVMQMRSEHRAHLVPADSCASLMLAIGWETARSDQRQRLNLAPPIYNYTNDDENPLIWKQYMQTIADFGPVMPIVQMIWFPYMIAVGDKWLYDILTFFYHTIPGYIIDFLLTLKGKRKRMSKLYRSIHKLTAAMEYFIVNEFTFTMDNTKTLWDSLSARDKEIFNFDIRSINWREYLQFSLAGMRLYLGKEGPETIERARKMYKRFKILHQLLKALLTALLAFLVYFFCKIFSIL</sequence>
<dbReference type="PANTHER" id="PTHR11011">
    <property type="entry name" value="MALE STERILITY PROTEIN 2-RELATED"/>
    <property type="match status" value="1"/>
</dbReference>
<evidence type="ECO:0000313" key="14">
    <source>
        <dbReference type="EMBL" id="JAC52729.1"/>
    </source>
</evidence>
<organism evidence="14">
    <name type="scientific">Bactrocera dorsalis</name>
    <name type="common">Oriental fruit fly</name>
    <name type="synonym">Dacus dorsalis</name>
    <dbReference type="NCBI Taxonomy" id="27457"/>
    <lineage>
        <taxon>Eukaryota</taxon>
        <taxon>Metazoa</taxon>
        <taxon>Ecdysozoa</taxon>
        <taxon>Arthropoda</taxon>
        <taxon>Hexapoda</taxon>
        <taxon>Insecta</taxon>
        <taxon>Pterygota</taxon>
        <taxon>Neoptera</taxon>
        <taxon>Endopterygota</taxon>
        <taxon>Diptera</taxon>
        <taxon>Brachycera</taxon>
        <taxon>Muscomorpha</taxon>
        <taxon>Tephritoidea</taxon>
        <taxon>Tephritidae</taxon>
        <taxon>Bactrocera</taxon>
        <taxon>Bactrocera</taxon>
    </lineage>
</organism>
<evidence type="ECO:0000256" key="8">
    <source>
        <dbReference type="ARBA" id="ARBA00023098"/>
    </source>
</evidence>
<evidence type="ECO:0000256" key="2">
    <source>
        <dbReference type="ARBA" id="ARBA00005928"/>
    </source>
</evidence>
<proteinExistence type="inferred from homology"/>
<comment type="function">
    <text evidence="11">Catalyzes the reduction of fatty acyl-CoA to fatty alcohols.</text>
</comment>
<dbReference type="GO" id="GO:0035336">
    <property type="term" value="P:long-chain fatty-acyl-CoA metabolic process"/>
    <property type="evidence" value="ECO:0007669"/>
    <property type="project" value="TreeGrafter"/>
</dbReference>